<evidence type="ECO:0000313" key="2">
    <source>
        <dbReference type="EMBL" id="AQY22316.1"/>
    </source>
</evidence>
<dbReference type="AlphaFoldDB" id="A0A1A5HCZ1"/>
<evidence type="ECO:0000256" key="1">
    <source>
        <dbReference type="SAM" id="Phobius"/>
    </source>
</evidence>
<evidence type="ECO:0000313" key="3">
    <source>
        <dbReference type="EMBL" id="MCW0524250.1"/>
    </source>
</evidence>
<feature type="transmembrane region" description="Helical" evidence="1">
    <location>
        <begin position="138"/>
        <end position="158"/>
    </location>
</feature>
<dbReference type="RefSeq" id="WP_013447115.1">
    <property type="nucleotide sequence ID" value="NZ_CP011859.1"/>
</dbReference>
<feature type="transmembrane region" description="Helical" evidence="1">
    <location>
        <begin position="97"/>
        <end position="118"/>
    </location>
</feature>
<protein>
    <submittedName>
        <fullName evidence="2">Uncharacterized protein</fullName>
    </submittedName>
</protein>
<dbReference type="Proteomes" id="UP000189883">
    <property type="component" value="Chromosome"/>
</dbReference>
<dbReference type="GeneID" id="93718578"/>
<keyword evidence="1" id="KW-1133">Transmembrane helix</keyword>
<accession>A0A1A5HCZ1</accession>
<feature type="transmembrane region" description="Helical" evidence="1">
    <location>
        <begin position="211"/>
        <end position="229"/>
    </location>
</feature>
<feature type="transmembrane region" description="Helical" evidence="1">
    <location>
        <begin position="164"/>
        <end position="181"/>
    </location>
</feature>
<dbReference type="EMBL" id="JAOZYT010000048">
    <property type="protein sequence ID" value="MCW0524250.1"/>
    <property type="molecule type" value="Genomic_DNA"/>
</dbReference>
<dbReference type="EMBL" id="CP011859">
    <property type="protein sequence ID" value="AQY22316.1"/>
    <property type="molecule type" value="Genomic_DNA"/>
</dbReference>
<gene>
    <name evidence="2" type="ORF">AB406_1370</name>
    <name evidence="3" type="ORF">OKE68_07985</name>
</gene>
<name>A0A1A5HCZ1_RIEAN</name>
<sequence length="233" mass="26457">MIIAFLLNTDFSFVYFKIKFNFAFQSSFMIKNNYQEDLSHIRSMMERSTRFISLSGFSGISAGLFAILGASYVYFLFKKSGVEYFNPYQNIELAPLIPHLIITAIVVLVLSIGFGIFFTVNKSRKKNLPIWTNTTKDLLYNLFLPLVIGGLFCIGLIYHSYFVLLAPATLIFYGLALINASKYTYSDIKFLGITECVIGVLSMLLLGWGLLFWSLGFGVAHIVYGIIMYKKYD</sequence>
<organism evidence="2 4">
    <name type="scientific">Riemerella anatipestifer</name>
    <name type="common">Moraxella anatipestifer</name>
    <dbReference type="NCBI Taxonomy" id="34085"/>
    <lineage>
        <taxon>Bacteria</taxon>
        <taxon>Pseudomonadati</taxon>
        <taxon>Bacteroidota</taxon>
        <taxon>Flavobacteriia</taxon>
        <taxon>Flavobacteriales</taxon>
        <taxon>Weeksellaceae</taxon>
        <taxon>Riemerella</taxon>
    </lineage>
</organism>
<keyword evidence="1" id="KW-0472">Membrane</keyword>
<reference evidence="3" key="2">
    <citation type="submission" date="2022-10" db="EMBL/GenBank/DDBJ databases">
        <title>Sifting through the core-genome to identify putative cross-protective antigens against Riemerella anatipestifer.</title>
        <authorList>
            <person name="Zheng X."/>
            <person name="Zhang W."/>
        </authorList>
    </citation>
    <scope>NUCLEOTIDE SEQUENCE</scope>
    <source>
        <strain evidence="3">ZWRA178</strain>
    </source>
</reference>
<evidence type="ECO:0000313" key="4">
    <source>
        <dbReference type="Proteomes" id="UP000189883"/>
    </source>
</evidence>
<dbReference type="OrthoDB" id="1120881at2"/>
<feature type="transmembrane region" description="Helical" evidence="1">
    <location>
        <begin position="51"/>
        <end position="77"/>
    </location>
</feature>
<reference evidence="2 4" key="1">
    <citation type="submission" date="2015-06" db="EMBL/GenBank/DDBJ databases">
        <title>R. anatipestifer strain HXb2 is the most virulent strain so far, and the genome sequence would help us uncover the pathogenesis.</title>
        <authorList>
            <person name="Hu Q."/>
            <person name="Qi J."/>
            <person name="Bo H."/>
            <person name="Liu G."/>
            <person name="Tao M."/>
            <person name="Ding Y."/>
            <person name="Xue Y."/>
        </authorList>
    </citation>
    <scope>NUCLEOTIDE SEQUENCE [LARGE SCALE GENOMIC DNA]</scope>
    <source>
        <strain evidence="2 4">HXb2</strain>
    </source>
</reference>
<proteinExistence type="predicted"/>
<keyword evidence="1" id="KW-0812">Transmembrane</keyword>
<dbReference type="Proteomes" id="UP001207440">
    <property type="component" value="Unassembled WGS sequence"/>
</dbReference>